<dbReference type="OrthoDB" id="9792317at2"/>
<feature type="transmembrane region" description="Helical" evidence="7">
    <location>
        <begin position="12"/>
        <end position="29"/>
    </location>
</feature>
<evidence type="ECO:0000256" key="6">
    <source>
        <dbReference type="ARBA" id="ARBA00023136"/>
    </source>
</evidence>
<dbReference type="PANTHER" id="PTHR34229:SF1">
    <property type="entry name" value="METAL TRANSPORT PROTEIN HI_1621-RELATED"/>
    <property type="match status" value="1"/>
</dbReference>
<comment type="subcellular location">
    <subcellularLocation>
        <location evidence="1">Cell membrane</location>
        <topology evidence="1">Multi-pass membrane protein</topology>
    </subcellularLocation>
</comment>
<feature type="transmembrane region" description="Helical" evidence="7">
    <location>
        <begin position="73"/>
        <end position="92"/>
    </location>
</feature>
<organism evidence="8 9">
    <name type="scientific">Paramagnetospirillum kuznetsovii</name>
    <dbReference type="NCBI Taxonomy" id="2053833"/>
    <lineage>
        <taxon>Bacteria</taxon>
        <taxon>Pseudomonadati</taxon>
        <taxon>Pseudomonadota</taxon>
        <taxon>Alphaproteobacteria</taxon>
        <taxon>Rhodospirillales</taxon>
        <taxon>Magnetospirillaceae</taxon>
        <taxon>Paramagnetospirillum</taxon>
    </lineage>
</organism>
<evidence type="ECO:0000256" key="4">
    <source>
        <dbReference type="ARBA" id="ARBA00022692"/>
    </source>
</evidence>
<evidence type="ECO:0000256" key="7">
    <source>
        <dbReference type="SAM" id="Phobius"/>
    </source>
</evidence>
<sequence length="202" mass="20380">MAHIPDGVLSNPVLVAGAIVSTVGVAFGLKGLDPVRVPRVAVLSAVLFVASLIHLPAGLASVHLLLGGLAGIVLGWSVFPAMLVALVLQAVLFGFGGLVVLGVNTMDMAVPALLAGLLFRLAWRDGSPRRAAILGGLAGGGGVLLTAVMVACMLGLSGREFETAARLVVVAHVPVMAVEAVFTAAAVSLLARVKPEMLARAS</sequence>
<name>A0A364P0J6_9PROT</name>
<feature type="transmembrane region" description="Helical" evidence="7">
    <location>
        <begin position="98"/>
        <end position="119"/>
    </location>
</feature>
<dbReference type="AlphaFoldDB" id="A0A364P0J6"/>
<evidence type="ECO:0000313" key="9">
    <source>
        <dbReference type="Proteomes" id="UP000251075"/>
    </source>
</evidence>
<keyword evidence="3" id="KW-1003">Cell membrane</keyword>
<dbReference type="EMBL" id="PGTO01000003">
    <property type="protein sequence ID" value="RAU22844.1"/>
    <property type="molecule type" value="Genomic_DNA"/>
</dbReference>
<evidence type="ECO:0000256" key="2">
    <source>
        <dbReference type="ARBA" id="ARBA00022448"/>
    </source>
</evidence>
<feature type="transmembrane region" description="Helical" evidence="7">
    <location>
        <begin position="168"/>
        <end position="191"/>
    </location>
</feature>
<protein>
    <submittedName>
        <fullName evidence="8">Cobalamin biosynthesis protein CbiM</fullName>
    </submittedName>
</protein>
<dbReference type="PANTHER" id="PTHR34229">
    <property type="entry name" value="METAL TRANSPORT PROTEIN HI_1621-RELATED"/>
    <property type="match status" value="1"/>
</dbReference>
<keyword evidence="2" id="KW-0813">Transport</keyword>
<evidence type="ECO:0000313" key="8">
    <source>
        <dbReference type="EMBL" id="RAU22844.1"/>
    </source>
</evidence>
<proteinExistence type="predicted"/>
<evidence type="ECO:0000256" key="3">
    <source>
        <dbReference type="ARBA" id="ARBA00022475"/>
    </source>
</evidence>
<reference evidence="8 9" key="1">
    <citation type="submission" date="2017-11" db="EMBL/GenBank/DDBJ databases">
        <title>Draft genome sequence of magnetotactic bacterium Magnetospirillum kuznetsovii LBB-42.</title>
        <authorList>
            <person name="Grouzdev D.S."/>
            <person name="Rysina M.S."/>
            <person name="Baslerov R.V."/>
            <person name="Koziaeva V."/>
        </authorList>
    </citation>
    <scope>NUCLEOTIDE SEQUENCE [LARGE SCALE GENOMIC DNA]</scope>
    <source>
        <strain evidence="8 9">LBB-42</strain>
    </source>
</reference>
<feature type="transmembrane region" description="Helical" evidence="7">
    <location>
        <begin position="131"/>
        <end position="156"/>
    </location>
</feature>
<dbReference type="Gene3D" id="1.10.1760.20">
    <property type="match status" value="1"/>
</dbReference>
<evidence type="ECO:0000256" key="1">
    <source>
        <dbReference type="ARBA" id="ARBA00004651"/>
    </source>
</evidence>
<evidence type="ECO:0000256" key="5">
    <source>
        <dbReference type="ARBA" id="ARBA00022989"/>
    </source>
</evidence>
<dbReference type="GO" id="GO:0000041">
    <property type="term" value="P:transition metal ion transport"/>
    <property type="evidence" value="ECO:0007669"/>
    <property type="project" value="InterPro"/>
</dbReference>
<keyword evidence="6 7" id="KW-0472">Membrane</keyword>
<comment type="caution">
    <text evidence="8">The sequence shown here is derived from an EMBL/GenBank/DDBJ whole genome shotgun (WGS) entry which is preliminary data.</text>
</comment>
<feature type="transmembrane region" description="Helical" evidence="7">
    <location>
        <begin position="41"/>
        <end position="66"/>
    </location>
</feature>
<dbReference type="GO" id="GO:0005886">
    <property type="term" value="C:plasma membrane"/>
    <property type="evidence" value="ECO:0007669"/>
    <property type="project" value="UniProtKB-SubCell"/>
</dbReference>
<dbReference type="NCBIfam" id="NF004905">
    <property type="entry name" value="PRK06265.1-5"/>
    <property type="match status" value="1"/>
</dbReference>
<accession>A0A364P0J6</accession>
<dbReference type="Proteomes" id="UP000251075">
    <property type="component" value="Unassembled WGS sequence"/>
</dbReference>
<dbReference type="Pfam" id="PF01891">
    <property type="entry name" value="CbiM"/>
    <property type="match status" value="1"/>
</dbReference>
<keyword evidence="9" id="KW-1185">Reference proteome</keyword>
<gene>
    <name evidence="8" type="ORF">CU669_05510</name>
</gene>
<keyword evidence="4 7" id="KW-0812">Transmembrane</keyword>
<dbReference type="InterPro" id="IPR002751">
    <property type="entry name" value="CbiM/NikMN"/>
</dbReference>
<keyword evidence="5 7" id="KW-1133">Transmembrane helix</keyword>
<dbReference type="RefSeq" id="WP_112142827.1">
    <property type="nucleotide sequence ID" value="NZ_PGTO01000003.1"/>
</dbReference>